<dbReference type="Proteomes" id="UP000215335">
    <property type="component" value="Unassembled WGS sequence"/>
</dbReference>
<proteinExistence type="predicted"/>
<feature type="compositionally biased region" description="Basic and acidic residues" evidence="1">
    <location>
        <begin position="69"/>
        <end position="82"/>
    </location>
</feature>
<dbReference type="PANTHER" id="PTHR34239">
    <property type="entry name" value="APPLE DOMAIN-CONTAINING PROTEIN"/>
    <property type="match status" value="1"/>
</dbReference>
<feature type="non-terminal residue" evidence="2">
    <location>
        <position position="532"/>
    </location>
</feature>
<feature type="compositionally biased region" description="Basic and acidic residues" evidence="1">
    <location>
        <begin position="34"/>
        <end position="44"/>
    </location>
</feature>
<dbReference type="EMBL" id="NNAY01000651">
    <property type="protein sequence ID" value="OXU27170.1"/>
    <property type="molecule type" value="Genomic_DNA"/>
</dbReference>
<organism evidence="2 3">
    <name type="scientific">Trichomalopsis sarcophagae</name>
    <dbReference type="NCBI Taxonomy" id="543379"/>
    <lineage>
        <taxon>Eukaryota</taxon>
        <taxon>Metazoa</taxon>
        <taxon>Ecdysozoa</taxon>
        <taxon>Arthropoda</taxon>
        <taxon>Hexapoda</taxon>
        <taxon>Insecta</taxon>
        <taxon>Pterygota</taxon>
        <taxon>Neoptera</taxon>
        <taxon>Endopterygota</taxon>
        <taxon>Hymenoptera</taxon>
        <taxon>Apocrita</taxon>
        <taxon>Proctotrupomorpha</taxon>
        <taxon>Chalcidoidea</taxon>
        <taxon>Pteromalidae</taxon>
        <taxon>Pteromalinae</taxon>
        <taxon>Trichomalopsis</taxon>
    </lineage>
</organism>
<accession>A0A232F9M4</accession>
<evidence type="ECO:0000256" key="1">
    <source>
        <dbReference type="SAM" id="MobiDB-lite"/>
    </source>
</evidence>
<dbReference type="PANTHER" id="PTHR34239:SF2">
    <property type="entry name" value="TRANSPOSABLE ELEMENT P TRANSPOSASE_THAP9 CONSERVED DOMAIN-CONTAINING PROTEIN"/>
    <property type="match status" value="1"/>
</dbReference>
<comment type="caution">
    <text evidence="2">The sequence shown here is derived from an EMBL/GenBank/DDBJ whole genome shotgun (WGS) entry which is preliminary data.</text>
</comment>
<protein>
    <submittedName>
        <fullName evidence="2">Uncharacterized protein</fullName>
    </submittedName>
</protein>
<name>A0A232F9M4_9HYME</name>
<feature type="region of interest" description="Disordered" evidence="1">
    <location>
        <begin position="314"/>
        <end position="345"/>
    </location>
</feature>
<gene>
    <name evidence="2" type="ORF">TSAR_005435</name>
</gene>
<dbReference type="AlphaFoldDB" id="A0A232F9M4"/>
<feature type="region of interest" description="Disordered" evidence="1">
    <location>
        <begin position="34"/>
        <end position="82"/>
    </location>
</feature>
<evidence type="ECO:0000313" key="3">
    <source>
        <dbReference type="Proteomes" id="UP000215335"/>
    </source>
</evidence>
<sequence>MSKRKVEDPEDLDSRATKKQNALFRECLKYLEKKRQSGEEHPGSDQDYDSDPGSFYDKDFSADDDEKDAEGSKENRADEKADLAEEALDEEVKAVLGEDPTESKALQIKLHTSVQRRWKFWFENGLSREDKDSLLGKYGCPLGIEVPDLNPEIALKLQPHAKTRDSLMCKRQLLAGSALNAIGALLDSLMCKRQLLAGSALNAIGALLSTFIEEKEDVDKRDCLEKLQDAGKLIAELMNSQTKSRRALILAGVDKQTKTMLDETKPDKFLFGEKLSEKVRESKNLEGVAFKEAARKEAVLIKFRPPTRLQFTERQRTHRLQGQLPQSAIQPESAVSGSEPVQKSGSAEIDNVGTVVGRVRFFVKAWEKITSDKFILGCVAGYKIVFFTEVFQDRPPKQKDFSQKEFRALEISISALLRKGAIEPCRPHKDQFLSSYFLVPKSDDSSQYVLELPLNKRKVLLDCIESVRSKRRCSILDFAKLIGRLVAACPAVEYGVVYTKALERVKTIALVKNEFNYNEKMSVPKSILPDLA</sequence>
<keyword evidence="3" id="KW-1185">Reference proteome</keyword>
<reference evidence="2 3" key="1">
    <citation type="journal article" date="2017" name="Curr. Biol.">
        <title>The Evolution of Venom by Co-option of Single-Copy Genes.</title>
        <authorList>
            <person name="Martinson E.O."/>
            <person name="Mrinalini"/>
            <person name="Kelkar Y.D."/>
            <person name="Chang C.H."/>
            <person name="Werren J.H."/>
        </authorList>
    </citation>
    <scope>NUCLEOTIDE SEQUENCE [LARGE SCALE GENOMIC DNA]</scope>
    <source>
        <strain evidence="2 3">Alberta</strain>
        <tissue evidence="2">Whole body</tissue>
    </source>
</reference>
<dbReference type="STRING" id="543379.A0A232F9M4"/>
<feature type="compositionally biased region" description="Polar residues" evidence="1">
    <location>
        <begin position="323"/>
        <end position="345"/>
    </location>
</feature>
<evidence type="ECO:0000313" key="2">
    <source>
        <dbReference type="EMBL" id="OXU27170.1"/>
    </source>
</evidence>
<dbReference type="OrthoDB" id="7698113at2759"/>